<dbReference type="InterPro" id="IPR036249">
    <property type="entry name" value="Thioredoxin-like_sf"/>
</dbReference>
<reference evidence="3" key="1">
    <citation type="submission" date="2022-11" db="UniProtKB">
        <authorList>
            <consortium name="WormBaseParasite"/>
        </authorList>
    </citation>
    <scope>IDENTIFICATION</scope>
</reference>
<dbReference type="PANTHER" id="PTHR44340">
    <property type="entry name" value="DNAJ HOMOLOG SUBFAMILY C MEMBER 10"/>
    <property type="match status" value="1"/>
</dbReference>
<evidence type="ECO:0000259" key="1">
    <source>
        <dbReference type="PROSITE" id="PS51352"/>
    </source>
</evidence>
<dbReference type="SUPFAM" id="SSF52833">
    <property type="entry name" value="Thioredoxin-like"/>
    <property type="match status" value="3"/>
</dbReference>
<sequence length="314" mass="36475">MKLLPEFRKASKLLNDKVKFGTIDCTVHQSLCTKFNVRSYPTTIFYNVSTPHPFVGRHYHKALIEFIEDVKNPSLISLDKQNFDDLVINRLSRSMWIVDFFNPHCFPCQQLAPEYRKLAKMMKEHESISFGQVDCLQERALCQTQRINGYPTIRLYPVNQQGHTDYNSWYRDAHSIRQWIYGWMPSSVVQISSWDFFDTVLYSDVPYLIDFYAPWCGHCHQFAPEYEKVAAVLKDRVNVVKIDCDSNVDACTSAGISGYPTLKFYAGVLSKLSSESTSKQHPFGEEISSQNAKFIISFVEKKLEKIYPRRKDEL</sequence>
<dbReference type="PROSITE" id="PS51352">
    <property type="entry name" value="THIOREDOXIN_2"/>
    <property type="match status" value="1"/>
</dbReference>
<dbReference type="InterPro" id="IPR017937">
    <property type="entry name" value="Thioredoxin_CS"/>
</dbReference>
<dbReference type="PROSITE" id="PS00194">
    <property type="entry name" value="THIOREDOXIN_1"/>
    <property type="match status" value="1"/>
</dbReference>
<dbReference type="GO" id="GO:0036498">
    <property type="term" value="P:IRE1-mediated unfolded protein response"/>
    <property type="evidence" value="ECO:0007669"/>
    <property type="project" value="TreeGrafter"/>
</dbReference>
<dbReference type="PRINTS" id="PR00421">
    <property type="entry name" value="THIOREDOXIN"/>
</dbReference>
<feature type="domain" description="Thioredoxin" evidence="1">
    <location>
        <begin position="144"/>
        <end position="304"/>
    </location>
</feature>
<dbReference type="GO" id="GO:0051787">
    <property type="term" value="F:misfolded protein binding"/>
    <property type="evidence" value="ECO:0007669"/>
    <property type="project" value="TreeGrafter"/>
</dbReference>
<dbReference type="OMA" id="CKSASIR"/>
<dbReference type="InterPro" id="IPR013766">
    <property type="entry name" value="Thioredoxin_domain"/>
</dbReference>
<dbReference type="AlphaFoldDB" id="A0A915HPB3"/>
<dbReference type="CDD" id="cd02961">
    <property type="entry name" value="PDI_a_family"/>
    <property type="match status" value="1"/>
</dbReference>
<accession>A0A915HPB3</accession>
<dbReference type="GO" id="GO:0005788">
    <property type="term" value="C:endoplasmic reticulum lumen"/>
    <property type="evidence" value="ECO:0007669"/>
    <property type="project" value="TreeGrafter"/>
</dbReference>
<evidence type="ECO:0000313" key="2">
    <source>
        <dbReference type="Proteomes" id="UP000887565"/>
    </source>
</evidence>
<dbReference type="InterPro" id="IPR052460">
    <property type="entry name" value="ER_disulfide_reductase"/>
</dbReference>
<name>A0A915HPB3_ROMCU</name>
<dbReference type="WBParaSite" id="nRc.2.0.1.t03192-RA">
    <property type="protein sequence ID" value="nRc.2.0.1.t03192-RA"/>
    <property type="gene ID" value="nRc.2.0.1.g03192"/>
</dbReference>
<keyword evidence="2" id="KW-1185">Reference proteome</keyword>
<dbReference type="Pfam" id="PF00085">
    <property type="entry name" value="Thioredoxin"/>
    <property type="match status" value="3"/>
</dbReference>
<evidence type="ECO:0000313" key="3">
    <source>
        <dbReference type="WBParaSite" id="nRc.2.0.1.t03192-RA"/>
    </source>
</evidence>
<dbReference type="GO" id="GO:0015035">
    <property type="term" value="F:protein-disulfide reductase activity"/>
    <property type="evidence" value="ECO:0007669"/>
    <property type="project" value="TreeGrafter"/>
</dbReference>
<dbReference type="Gene3D" id="3.40.30.10">
    <property type="entry name" value="Glutaredoxin"/>
    <property type="match status" value="3"/>
</dbReference>
<protein>
    <submittedName>
        <fullName evidence="3">Thioredoxin domain-containing protein</fullName>
    </submittedName>
</protein>
<proteinExistence type="predicted"/>
<dbReference type="PANTHER" id="PTHR44340:SF1">
    <property type="entry name" value="DNAJ HOMOLOG SUBFAMILY C MEMBER 10"/>
    <property type="match status" value="1"/>
</dbReference>
<dbReference type="GO" id="GO:0016671">
    <property type="term" value="F:oxidoreductase activity, acting on a sulfur group of donors, disulfide as acceptor"/>
    <property type="evidence" value="ECO:0007669"/>
    <property type="project" value="TreeGrafter"/>
</dbReference>
<dbReference type="Proteomes" id="UP000887565">
    <property type="component" value="Unplaced"/>
</dbReference>
<organism evidence="2 3">
    <name type="scientific">Romanomermis culicivorax</name>
    <name type="common">Nematode worm</name>
    <dbReference type="NCBI Taxonomy" id="13658"/>
    <lineage>
        <taxon>Eukaryota</taxon>
        <taxon>Metazoa</taxon>
        <taxon>Ecdysozoa</taxon>
        <taxon>Nematoda</taxon>
        <taxon>Enoplea</taxon>
        <taxon>Dorylaimia</taxon>
        <taxon>Mermithida</taxon>
        <taxon>Mermithoidea</taxon>
        <taxon>Mermithidae</taxon>
        <taxon>Romanomermis</taxon>
    </lineage>
</organism>